<feature type="compositionally biased region" description="Basic and acidic residues" evidence="1">
    <location>
        <begin position="276"/>
        <end position="292"/>
    </location>
</feature>
<evidence type="ECO:0000313" key="2">
    <source>
        <dbReference type="EMBL" id="CAH3131377.1"/>
    </source>
</evidence>
<comment type="caution">
    <text evidence="2">The sequence shown here is derived from an EMBL/GenBank/DDBJ whole genome shotgun (WGS) entry which is preliminary data.</text>
</comment>
<feature type="region of interest" description="Disordered" evidence="1">
    <location>
        <begin position="262"/>
        <end position="348"/>
    </location>
</feature>
<sequence length="362" mass="40134">MSVTVTIHKGELAQIKRLIGEENVKKGQLYGLWTHSFQPVIQYVIGEPKHGDGTKIEECLQEQHFLQHVGNWSTVGDGVNLSSKKAGKAPPSFLKMTVEVVDNETIKVKPCVFQENSNYEKGLDGLLEELEGDSAFRLIKTGPFGNCETANTLSERYHHEKVKDANNLKVIKQTPKAANEAETKDTQWYSTEDGMKLFGLIHGVFQKQFEITGTSRDTKTHDISITLKRGGQEFIIDFPSNFPNGRAVLNYRAKKREISLSEKATEGNVKSRKGSQKQDKKAKQNTNKKEGGQGRTSKKGAVVPDKEATAEEAPNENENDNASAGKPEGAVQEEAEPPKQPSLEEIPELLVKGIRQILHSTN</sequence>
<evidence type="ECO:0000313" key="3">
    <source>
        <dbReference type="Proteomes" id="UP001159405"/>
    </source>
</evidence>
<dbReference type="EMBL" id="CALNXK010000049">
    <property type="protein sequence ID" value="CAH3131377.1"/>
    <property type="molecule type" value="Genomic_DNA"/>
</dbReference>
<keyword evidence="3" id="KW-1185">Reference proteome</keyword>
<accession>A0ABN8P306</accession>
<protein>
    <submittedName>
        <fullName evidence="2">Uncharacterized protein</fullName>
    </submittedName>
</protein>
<reference evidence="2 3" key="1">
    <citation type="submission" date="2022-05" db="EMBL/GenBank/DDBJ databases">
        <authorList>
            <consortium name="Genoscope - CEA"/>
            <person name="William W."/>
        </authorList>
    </citation>
    <scope>NUCLEOTIDE SEQUENCE [LARGE SCALE GENOMIC DNA]</scope>
</reference>
<name>A0ABN8P306_9CNID</name>
<evidence type="ECO:0000256" key="1">
    <source>
        <dbReference type="SAM" id="MobiDB-lite"/>
    </source>
</evidence>
<dbReference type="Proteomes" id="UP001159405">
    <property type="component" value="Unassembled WGS sequence"/>
</dbReference>
<gene>
    <name evidence="2" type="ORF">PLOB_00035132</name>
</gene>
<proteinExistence type="predicted"/>
<organism evidence="2 3">
    <name type="scientific">Porites lobata</name>
    <dbReference type="NCBI Taxonomy" id="104759"/>
    <lineage>
        <taxon>Eukaryota</taxon>
        <taxon>Metazoa</taxon>
        <taxon>Cnidaria</taxon>
        <taxon>Anthozoa</taxon>
        <taxon>Hexacorallia</taxon>
        <taxon>Scleractinia</taxon>
        <taxon>Fungiina</taxon>
        <taxon>Poritidae</taxon>
        <taxon>Porites</taxon>
    </lineage>
</organism>